<feature type="transmembrane region" description="Helical" evidence="9">
    <location>
        <begin position="225"/>
        <end position="247"/>
    </location>
</feature>
<keyword evidence="11" id="KW-1185">Reference proteome</keyword>
<dbReference type="GO" id="GO:0015293">
    <property type="term" value="F:symporter activity"/>
    <property type="evidence" value="ECO:0007669"/>
    <property type="project" value="UniProtKB-KW"/>
</dbReference>
<evidence type="ECO:0000256" key="6">
    <source>
        <dbReference type="ARBA" id="ARBA00022847"/>
    </source>
</evidence>
<keyword evidence="4" id="KW-0762">Sugar transport</keyword>
<accession>A0A1I6MQ11</accession>
<feature type="transmembrane region" description="Helical" evidence="9">
    <location>
        <begin position="263"/>
        <end position="283"/>
    </location>
</feature>
<keyword evidence="2" id="KW-1003">Cell membrane</keyword>
<feature type="transmembrane region" description="Helical" evidence="9">
    <location>
        <begin position="295"/>
        <end position="314"/>
    </location>
</feature>
<dbReference type="STRING" id="474950.SAMN05421771_3241"/>
<evidence type="ECO:0000256" key="7">
    <source>
        <dbReference type="ARBA" id="ARBA00022989"/>
    </source>
</evidence>
<dbReference type="RefSeq" id="WP_089840592.1">
    <property type="nucleotide sequence ID" value="NZ_FOZL01000001.1"/>
</dbReference>
<keyword evidence="5 9" id="KW-0812">Transmembrane</keyword>
<feature type="transmembrane region" description="Helical" evidence="9">
    <location>
        <begin position="73"/>
        <end position="93"/>
    </location>
</feature>
<evidence type="ECO:0000313" key="10">
    <source>
        <dbReference type="EMBL" id="SFS17721.1"/>
    </source>
</evidence>
<dbReference type="GO" id="GO:0015153">
    <property type="term" value="F:rhamnose transmembrane transporter activity"/>
    <property type="evidence" value="ECO:0007669"/>
    <property type="project" value="InterPro"/>
</dbReference>
<dbReference type="InterPro" id="IPR004673">
    <property type="entry name" value="L-rhamnose-proton_sym_RhaT"/>
</dbReference>
<sequence>MGVNVEGVVAFGALLALLSGAMNGLFTMPMRFLGRWSWENVWSVFIAGACLVLPVVMVSAAPGSWNVLMHAPGHAVIIALSTGFAWGFGAVMFGQSVSAIGIALANTFVLAISSALGSLIPMLLLTPEKIHERAGVAILSGIAVEIVGIALCGRAGMMREKAAASGDAAQRGDLVGKARPMAVALLLVVGSGLLSAVFNIGFALAHPIAAFGQAEGLTEFASTNLIWILMMGGGAVSNLGFCAYLLIKNRSAGKFLQPGGGRLYGLGLVMALLWGGSIFVYGAAAPKLGALGASIGWPLSLATGLLVANVVGLTLGEWKGAPKGSLAWMFSGISILIVAIVILSKAN</sequence>
<proteinExistence type="predicted"/>
<evidence type="ECO:0000256" key="5">
    <source>
        <dbReference type="ARBA" id="ARBA00022692"/>
    </source>
</evidence>
<dbReference type="Proteomes" id="UP000199024">
    <property type="component" value="Unassembled WGS sequence"/>
</dbReference>
<dbReference type="Pfam" id="PF06379">
    <property type="entry name" value="RhaT"/>
    <property type="match status" value="1"/>
</dbReference>
<dbReference type="OrthoDB" id="5241629at2"/>
<feature type="transmembrane region" description="Helical" evidence="9">
    <location>
        <begin position="181"/>
        <end position="205"/>
    </location>
</feature>
<protein>
    <submittedName>
        <fullName evidence="10">L-rhamnose-H+ transport protein</fullName>
    </submittedName>
</protein>
<feature type="transmembrane region" description="Helical" evidence="9">
    <location>
        <begin position="40"/>
        <end position="61"/>
    </location>
</feature>
<evidence type="ECO:0000256" key="3">
    <source>
        <dbReference type="ARBA" id="ARBA00022519"/>
    </source>
</evidence>
<evidence type="ECO:0000256" key="1">
    <source>
        <dbReference type="ARBA" id="ARBA00022448"/>
    </source>
</evidence>
<evidence type="ECO:0000313" key="11">
    <source>
        <dbReference type="Proteomes" id="UP000199024"/>
    </source>
</evidence>
<dbReference type="EMBL" id="FOZL01000001">
    <property type="protein sequence ID" value="SFS17721.1"/>
    <property type="molecule type" value="Genomic_DNA"/>
</dbReference>
<feature type="transmembrane region" description="Helical" evidence="9">
    <location>
        <begin position="6"/>
        <end position="28"/>
    </location>
</feature>
<feature type="transmembrane region" description="Helical" evidence="9">
    <location>
        <begin position="100"/>
        <end position="122"/>
    </location>
</feature>
<keyword evidence="3" id="KW-0997">Cell inner membrane</keyword>
<dbReference type="GO" id="GO:0016020">
    <property type="term" value="C:membrane"/>
    <property type="evidence" value="ECO:0007669"/>
    <property type="project" value="InterPro"/>
</dbReference>
<name>A0A1I6MQ11_9BACT</name>
<evidence type="ECO:0000256" key="2">
    <source>
        <dbReference type="ARBA" id="ARBA00022475"/>
    </source>
</evidence>
<keyword evidence="8 9" id="KW-0472">Membrane</keyword>
<dbReference type="AlphaFoldDB" id="A0A1I6MQ11"/>
<keyword evidence="1" id="KW-0813">Transport</keyword>
<evidence type="ECO:0000256" key="4">
    <source>
        <dbReference type="ARBA" id="ARBA00022597"/>
    </source>
</evidence>
<keyword evidence="6" id="KW-0769">Symport</keyword>
<evidence type="ECO:0000256" key="8">
    <source>
        <dbReference type="ARBA" id="ARBA00023136"/>
    </source>
</evidence>
<feature type="transmembrane region" description="Helical" evidence="9">
    <location>
        <begin position="326"/>
        <end position="344"/>
    </location>
</feature>
<gene>
    <name evidence="10" type="ORF">SAMN05421771_3241</name>
</gene>
<reference evidence="10 11" key="1">
    <citation type="submission" date="2016-10" db="EMBL/GenBank/DDBJ databases">
        <authorList>
            <person name="de Groot N.N."/>
        </authorList>
    </citation>
    <scope>NUCLEOTIDE SEQUENCE [LARGE SCALE GENOMIC DNA]</scope>
    <source>
        <strain evidence="10 11">DSM 21001</strain>
    </source>
</reference>
<keyword evidence="7 9" id="KW-1133">Transmembrane helix</keyword>
<feature type="transmembrane region" description="Helical" evidence="9">
    <location>
        <begin position="134"/>
        <end position="152"/>
    </location>
</feature>
<organism evidence="10 11">
    <name type="scientific">Granulicella pectinivorans</name>
    <dbReference type="NCBI Taxonomy" id="474950"/>
    <lineage>
        <taxon>Bacteria</taxon>
        <taxon>Pseudomonadati</taxon>
        <taxon>Acidobacteriota</taxon>
        <taxon>Terriglobia</taxon>
        <taxon>Terriglobales</taxon>
        <taxon>Acidobacteriaceae</taxon>
        <taxon>Granulicella</taxon>
    </lineage>
</organism>
<evidence type="ECO:0000256" key="9">
    <source>
        <dbReference type="SAM" id="Phobius"/>
    </source>
</evidence>